<evidence type="ECO:0000313" key="2">
    <source>
        <dbReference type="EMBL" id="KOF17226.1"/>
    </source>
</evidence>
<sequence length="152" mass="16315">MLTKKGKYGLKALVDLAQLEPGETAFITEIATRNNIPKKFLDAILLELRNAGILRSKKGPGGGYSLSRPASDIRIGQVIRTLDGPLAPIRCASRTAFEACDDCSDPVNCHVRKSMSDVRDAVASILDNMTLAQFAANDNATEIVALRDVEAG</sequence>
<gene>
    <name evidence="2" type="ORF">AC244_18690</name>
</gene>
<proteinExistence type="predicted"/>
<dbReference type="GO" id="GO:0005829">
    <property type="term" value="C:cytosol"/>
    <property type="evidence" value="ECO:0007669"/>
    <property type="project" value="TreeGrafter"/>
</dbReference>
<organism evidence="2 3">
    <name type="scientific">Ensifer adhaerens</name>
    <name type="common">Sinorhizobium morelense</name>
    <dbReference type="NCBI Taxonomy" id="106592"/>
    <lineage>
        <taxon>Bacteria</taxon>
        <taxon>Pseudomonadati</taxon>
        <taxon>Pseudomonadota</taxon>
        <taxon>Alphaproteobacteria</taxon>
        <taxon>Hyphomicrobiales</taxon>
        <taxon>Rhizobiaceae</taxon>
        <taxon>Sinorhizobium/Ensifer group</taxon>
        <taxon>Ensifer</taxon>
    </lineage>
</organism>
<dbReference type="SUPFAM" id="SSF46785">
    <property type="entry name" value="Winged helix' DNA-binding domain"/>
    <property type="match status" value="1"/>
</dbReference>
<dbReference type="PROSITE" id="PS51197">
    <property type="entry name" value="HTH_RRF2_2"/>
    <property type="match status" value="1"/>
</dbReference>
<dbReference type="RefSeq" id="WP_053250308.1">
    <property type="nucleotide sequence ID" value="NZ_LGAP01000012.1"/>
</dbReference>
<dbReference type="Gene3D" id="1.10.10.10">
    <property type="entry name" value="Winged helix-like DNA-binding domain superfamily/Winged helix DNA-binding domain"/>
    <property type="match status" value="1"/>
</dbReference>
<dbReference type="OrthoDB" id="9802344at2"/>
<dbReference type="PATRIC" id="fig|106592.7.peg.1540"/>
<dbReference type="EMBL" id="LGAP01000012">
    <property type="protein sequence ID" value="KOF17226.1"/>
    <property type="molecule type" value="Genomic_DNA"/>
</dbReference>
<dbReference type="GO" id="GO:0003677">
    <property type="term" value="F:DNA binding"/>
    <property type="evidence" value="ECO:0007669"/>
    <property type="project" value="UniProtKB-KW"/>
</dbReference>
<dbReference type="Pfam" id="PF02082">
    <property type="entry name" value="Rrf2"/>
    <property type="match status" value="1"/>
</dbReference>
<reference evidence="3" key="1">
    <citation type="submission" date="2015-07" db="EMBL/GenBank/DDBJ databases">
        <title>Whole genome sequence of an Ensifer adhaerens strain isolated from a cave pool in the Wind Cave National Park.</title>
        <authorList>
            <person name="Eng W.W.H."/>
            <person name="Gan H.M."/>
            <person name="Barton H.A."/>
            <person name="Savka M.A."/>
        </authorList>
    </citation>
    <scope>NUCLEOTIDE SEQUENCE [LARGE SCALE GENOMIC DNA]</scope>
    <source>
        <strain evidence="3">SD006</strain>
    </source>
</reference>
<protein>
    <submittedName>
        <fullName evidence="2">Rrf2 family transcriptional regulator</fullName>
    </submittedName>
</protein>
<dbReference type="PANTHER" id="PTHR33221:SF5">
    <property type="entry name" value="HTH-TYPE TRANSCRIPTIONAL REGULATOR ISCR"/>
    <property type="match status" value="1"/>
</dbReference>
<dbReference type="NCBIfam" id="TIGR00738">
    <property type="entry name" value="rrf2_super"/>
    <property type="match status" value="1"/>
</dbReference>
<dbReference type="PROSITE" id="PS01332">
    <property type="entry name" value="HTH_RRF2_1"/>
    <property type="match status" value="1"/>
</dbReference>
<evidence type="ECO:0000313" key="3">
    <source>
        <dbReference type="Proteomes" id="UP000037425"/>
    </source>
</evidence>
<dbReference type="InterPro" id="IPR030489">
    <property type="entry name" value="TR_Rrf2-type_CS"/>
</dbReference>
<dbReference type="InterPro" id="IPR036390">
    <property type="entry name" value="WH_DNA-bd_sf"/>
</dbReference>
<evidence type="ECO:0000256" key="1">
    <source>
        <dbReference type="ARBA" id="ARBA00023125"/>
    </source>
</evidence>
<name>A0A0L8BRA0_ENSAD</name>
<keyword evidence="1" id="KW-0238">DNA-binding</keyword>
<dbReference type="Proteomes" id="UP000037425">
    <property type="component" value="Unassembled WGS sequence"/>
</dbReference>
<dbReference type="InterPro" id="IPR000944">
    <property type="entry name" value="Tscrpt_reg_Rrf2"/>
</dbReference>
<comment type="caution">
    <text evidence="2">The sequence shown here is derived from an EMBL/GenBank/DDBJ whole genome shotgun (WGS) entry which is preliminary data.</text>
</comment>
<dbReference type="InterPro" id="IPR036388">
    <property type="entry name" value="WH-like_DNA-bd_sf"/>
</dbReference>
<accession>A0A0L8BRA0</accession>
<dbReference type="PANTHER" id="PTHR33221">
    <property type="entry name" value="WINGED HELIX-TURN-HELIX TRANSCRIPTIONAL REGULATOR, RRF2 FAMILY"/>
    <property type="match status" value="1"/>
</dbReference>
<dbReference type="AlphaFoldDB" id="A0A0L8BRA0"/>
<dbReference type="GO" id="GO:0003700">
    <property type="term" value="F:DNA-binding transcription factor activity"/>
    <property type="evidence" value="ECO:0007669"/>
    <property type="project" value="TreeGrafter"/>
</dbReference>